<name>B6WST1_9BACT</name>
<organism evidence="4 5">
    <name type="scientific">Desulfovibrio piger ATCC 29098</name>
    <dbReference type="NCBI Taxonomy" id="411464"/>
    <lineage>
        <taxon>Bacteria</taxon>
        <taxon>Pseudomonadati</taxon>
        <taxon>Thermodesulfobacteriota</taxon>
        <taxon>Desulfovibrionia</taxon>
        <taxon>Desulfovibrionales</taxon>
        <taxon>Desulfovibrionaceae</taxon>
        <taxon>Desulfovibrio</taxon>
    </lineage>
</organism>
<dbReference type="Proteomes" id="UP000003676">
    <property type="component" value="Unassembled WGS sequence"/>
</dbReference>
<dbReference type="InterPro" id="IPR018537">
    <property type="entry name" value="Peptidoglycan-bd_3"/>
</dbReference>
<evidence type="ECO:0000259" key="2">
    <source>
        <dbReference type="Pfam" id="PF05838"/>
    </source>
</evidence>
<evidence type="ECO:0000313" key="4">
    <source>
        <dbReference type="EMBL" id="EEB33843.1"/>
    </source>
</evidence>
<dbReference type="OrthoDB" id="5359795at2"/>
<dbReference type="InterPro" id="IPR023346">
    <property type="entry name" value="Lysozyme-like_dom_sf"/>
</dbReference>
<dbReference type="Pfam" id="PF09374">
    <property type="entry name" value="PG_binding_3"/>
    <property type="match status" value="1"/>
</dbReference>
<proteinExistence type="predicted"/>
<dbReference type="EMBL" id="ABXU01000029">
    <property type="protein sequence ID" value="EEB33843.1"/>
    <property type="molecule type" value="Genomic_DNA"/>
</dbReference>
<dbReference type="RefSeq" id="WP_006005603.1">
    <property type="nucleotide sequence ID" value="NZ_DS996355.1"/>
</dbReference>
<dbReference type="Gene3D" id="1.20.141.10">
    <property type="entry name" value="Chitosanase, subunit A, domain 1"/>
    <property type="match status" value="1"/>
</dbReference>
<dbReference type="SUPFAM" id="SSF53955">
    <property type="entry name" value="Lysozyme-like"/>
    <property type="match status" value="1"/>
</dbReference>
<dbReference type="PROSITE" id="PS00018">
    <property type="entry name" value="EF_HAND_1"/>
    <property type="match status" value="1"/>
</dbReference>
<evidence type="ECO:0000259" key="3">
    <source>
        <dbReference type="Pfam" id="PF09374"/>
    </source>
</evidence>
<dbReference type="HOGENOM" id="CLU_082693_0_1_7"/>
<dbReference type="AlphaFoldDB" id="B6WST1"/>
<feature type="region of interest" description="Disordered" evidence="1">
    <location>
        <begin position="194"/>
        <end position="217"/>
    </location>
</feature>
<feature type="domain" description="TtsA-like Glycoside hydrolase family 108" evidence="2">
    <location>
        <begin position="12"/>
        <end position="102"/>
    </location>
</feature>
<reference evidence="4 5" key="2">
    <citation type="submission" date="2008-10" db="EMBL/GenBank/DDBJ databases">
        <authorList>
            <person name="Fulton L."/>
            <person name="Clifton S."/>
            <person name="Fulton B."/>
            <person name="Xu J."/>
            <person name="Minx P."/>
            <person name="Pepin K.H."/>
            <person name="Johnson M."/>
            <person name="Bhonagiri V."/>
            <person name="Nash W.E."/>
            <person name="Mardis E.R."/>
            <person name="Wilson R.K."/>
        </authorList>
    </citation>
    <scope>NUCLEOTIDE SEQUENCE [LARGE SCALE GENOMIC DNA]</scope>
    <source>
        <strain evidence="4 5">ATCC 29098</strain>
    </source>
</reference>
<feature type="domain" description="Peptidoglycan binding" evidence="3">
    <location>
        <begin position="106"/>
        <end position="159"/>
    </location>
</feature>
<evidence type="ECO:0000256" key="1">
    <source>
        <dbReference type="SAM" id="MobiDB-lite"/>
    </source>
</evidence>
<sequence length="230" mass="25091">MPKESTLMRSFHFTMDEEGGETYTNDPRDPGGPTKYGVALNFNLGTIPDKNGDGKITALDVRMMEEADALVIYRDRYWRPGKCDALPDALALAHADTLYNIGPGAAPRILQRAVNACGLGIAVDGKIGPATLTAIRHLEREGRLGDLLRAQAAERLYYYKTRPGWPVYGRGWQARTQRCFDTCMALAVATQEATDKDSNSSHGKAASEGAVAIRKPDKRANGYRAMLGGE</sequence>
<dbReference type="eggNOG" id="COG3926">
    <property type="taxonomic scope" value="Bacteria"/>
</dbReference>
<comment type="caution">
    <text evidence="4">The sequence shown here is derived from an EMBL/GenBank/DDBJ whole genome shotgun (WGS) entry which is preliminary data.</text>
</comment>
<dbReference type="InterPro" id="IPR018247">
    <property type="entry name" value="EF_Hand_1_Ca_BS"/>
</dbReference>
<reference evidence="4 5" key="1">
    <citation type="submission" date="2008-10" db="EMBL/GenBank/DDBJ databases">
        <title>Draft genome sequence of Desulvovibrio piger (ATCC 29098).</title>
        <authorList>
            <person name="Sudarsanam P."/>
            <person name="Ley R."/>
            <person name="Guruge J."/>
            <person name="Turnbaugh P.J."/>
            <person name="Mahowald M."/>
            <person name="Liep D."/>
            <person name="Gordon J."/>
        </authorList>
    </citation>
    <scope>NUCLEOTIDE SEQUENCE [LARGE SCALE GENOMIC DNA]</scope>
    <source>
        <strain evidence="4 5">ATCC 29098</strain>
    </source>
</reference>
<evidence type="ECO:0000313" key="5">
    <source>
        <dbReference type="Proteomes" id="UP000003676"/>
    </source>
</evidence>
<dbReference type="InterPro" id="IPR008565">
    <property type="entry name" value="TtsA-like_GH18_dom"/>
</dbReference>
<dbReference type="Pfam" id="PF05838">
    <property type="entry name" value="Glyco_hydro_108"/>
    <property type="match status" value="1"/>
</dbReference>
<gene>
    <name evidence="4" type="ORF">DESPIG_01133</name>
</gene>
<protein>
    <submittedName>
        <fullName evidence="4">Putative Peptidoglycan domain protein</fullName>
    </submittedName>
</protein>
<accession>B6WST1</accession>